<evidence type="ECO:0000256" key="4">
    <source>
        <dbReference type="ARBA" id="ARBA00022695"/>
    </source>
</evidence>
<feature type="compositionally biased region" description="Basic and acidic residues" evidence="8">
    <location>
        <begin position="32"/>
        <end position="42"/>
    </location>
</feature>
<evidence type="ECO:0000256" key="6">
    <source>
        <dbReference type="ARBA" id="ARBA00039080"/>
    </source>
</evidence>
<dbReference type="PANTHER" id="PTHR11952">
    <property type="entry name" value="UDP- GLUCOSE PYROPHOSPHORYLASE"/>
    <property type="match status" value="1"/>
</dbReference>
<dbReference type="Gene3D" id="3.90.550.10">
    <property type="entry name" value="Spore Coat Polysaccharide Biosynthesis Protein SpsA, Chain A"/>
    <property type="match status" value="1"/>
</dbReference>
<dbReference type="InterPro" id="IPR002618">
    <property type="entry name" value="UDPGP_fam"/>
</dbReference>
<evidence type="ECO:0000313" key="10">
    <source>
        <dbReference type="Proteomes" id="UP000019335"/>
    </source>
</evidence>
<feature type="compositionally biased region" description="Polar residues" evidence="8">
    <location>
        <begin position="43"/>
        <end position="54"/>
    </location>
</feature>
<proteinExistence type="inferred from homology"/>
<organism evidence="9 10">
    <name type="scientific">Nannochloropsis gaditana</name>
    <dbReference type="NCBI Taxonomy" id="72520"/>
    <lineage>
        <taxon>Eukaryota</taxon>
        <taxon>Sar</taxon>
        <taxon>Stramenopiles</taxon>
        <taxon>Ochrophyta</taxon>
        <taxon>Eustigmatophyceae</taxon>
        <taxon>Eustigmatales</taxon>
        <taxon>Monodopsidaceae</taxon>
        <taxon>Nannochloropsis</taxon>
    </lineage>
</organism>
<feature type="region of interest" description="Disordered" evidence="8">
    <location>
        <begin position="702"/>
        <end position="745"/>
    </location>
</feature>
<comment type="similarity">
    <text evidence="5">Belongs to the USP family.</text>
</comment>
<feature type="compositionally biased region" description="Polar residues" evidence="8">
    <location>
        <begin position="18"/>
        <end position="28"/>
    </location>
</feature>
<dbReference type="EMBL" id="AZIL01000179">
    <property type="protein sequence ID" value="EWM29041.1"/>
    <property type="molecule type" value="Genomic_DNA"/>
</dbReference>
<comment type="cofactor">
    <cofactor evidence="1">
        <name>Mn(2+)</name>
        <dbReference type="ChEBI" id="CHEBI:29035"/>
    </cofactor>
</comment>
<dbReference type="InterPro" id="IPR039741">
    <property type="entry name" value="UDP-sugar_pyrophosphorylase"/>
</dbReference>
<feature type="compositionally biased region" description="Basic residues" evidence="8">
    <location>
        <begin position="1"/>
        <end position="12"/>
    </location>
</feature>
<comment type="catalytic activity">
    <reaction evidence="7">
        <text>a monosaccharide 1-phosphate + UTP + H(+) = a UDP-monosaccharide + diphosphate</text>
        <dbReference type="Rhea" id="RHEA:13205"/>
        <dbReference type="ChEBI" id="CHEBI:15378"/>
        <dbReference type="ChEBI" id="CHEBI:33019"/>
        <dbReference type="ChEBI" id="CHEBI:46398"/>
        <dbReference type="ChEBI" id="CHEBI:140358"/>
        <dbReference type="ChEBI" id="CHEBI:140359"/>
        <dbReference type="EC" id="2.7.7.64"/>
    </reaction>
</comment>
<dbReference type="OrthoDB" id="532420at2759"/>
<dbReference type="GO" id="GO:0003977">
    <property type="term" value="F:UDP-N-acetylglucosamine diphosphorylase activity"/>
    <property type="evidence" value="ECO:0007669"/>
    <property type="project" value="TreeGrafter"/>
</dbReference>
<comment type="caution">
    <text evidence="9">The sequence shown here is derived from an EMBL/GenBank/DDBJ whole genome shotgun (WGS) entry which is preliminary data.</text>
</comment>
<evidence type="ECO:0000256" key="1">
    <source>
        <dbReference type="ARBA" id="ARBA00001936"/>
    </source>
</evidence>
<feature type="region of interest" description="Disordered" evidence="8">
    <location>
        <begin position="1"/>
        <end position="63"/>
    </location>
</feature>
<comment type="cofactor">
    <cofactor evidence="2">
        <name>Mg(2+)</name>
        <dbReference type="ChEBI" id="CHEBI:18420"/>
    </cofactor>
</comment>
<keyword evidence="4" id="KW-0548">Nucleotidyltransferase</keyword>
<sequence>MAKKKNTRKRNKAAGNASTKDATPTSAATKAGPKEISLDSTKDTASQTSVSKTGSNDRTKPTGLDVNWSILSQDEQALAEILLKAGQAHLFDEWDAPGTNDELKHAFFAHVERLHRTYPFPGGLLAYIERARRLLAGSAAGANSLDDWVPTVPEGEVLKPGSEEFSNWEAVGEAELSATAFVLVAGGLGERLGYSGIKVALPTEMTTETSYLEFYCNYLVALGMMKGKGKVPPLAIMVSDDTHDRTLAVLQANDFFGFPRDQLTLMKQEKVPALMDNNARIARPSRGTKGVDDVRYAIDCKPHGHGDVHSLLHSTGLARRWEEDGLKWVVFFQDTNALAFFPLAAALAVSARRDLAVNSLAIPRVPKQAIGAITRLTRTSGTETQVMIVNVEYNQLDPLLRAAGSGEGDTADPATGHSPYPGNINQLIFALTPYVATLEKTHGVMAEFVNPKYADGARTVFKKPTRLECMMQDFPKVLGPEAKVGFTSLPAWFSFSPVKNNIADAAKALESGTPPGGAATGEADQYFAYAEQLRLLGCRVMQAPTEGYAGVSVSLGPRVVIAPSIALTYHDLRAIFVHPEKVSIDAAATLVIRGTGKVEVDSITLEGALILSVGQGTTVVLKDLTLKNKGHIVRPLSGKEESDEVSRMRGYRLVKMEELRIQAPPNAGRLFLTAQGTLTHEKDLSAKGSAATQSYAATTAATPAAAVTEARDGQKHPASQDPSHAADATQGSGEGNEAKEAPSGSQTFFSRIFSCFRK</sequence>
<gene>
    <name evidence="9" type="ORF">Naga_100071g9</name>
</gene>
<evidence type="ECO:0000256" key="3">
    <source>
        <dbReference type="ARBA" id="ARBA00022679"/>
    </source>
</evidence>
<dbReference type="Pfam" id="PF01704">
    <property type="entry name" value="UDPGP"/>
    <property type="match status" value="1"/>
</dbReference>
<dbReference type="SUPFAM" id="SSF53448">
    <property type="entry name" value="Nucleotide-diphospho-sugar transferases"/>
    <property type="match status" value="1"/>
</dbReference>
<dbReference type="GO" id="GO:0051748">
    <property type="term" value="F:UTP-monosaccharide-1-phosphate uridylyltransferase activity"/>
    <property type="evidence" value="ECO:0007669"/>
    <property type="project" value="UniProtKB-EC"/>
</dbReference>
<accession>W7U8C1</accession>
<dbReference type="Gene3D" id="2.160.10.30">
    <property type="match status" value="1"/>
</dbReference>
<dbReference type="EC" id="2.7.7.64" evidence="6"/>
<evidence type="ECO:0000313" key="9">
    <source>
        <dbReference type="EMBL" id="EWM29041.1"/>
    </source>
</evidence>
<evidence type="ECO:0000256" key="2">
    <source>
        <dbReference type="ARBA" id="ARBA00001946"/>
    </source>
</evidence>
<dbReference type="GO" id="GO:0006048">
    <property type="term" value="P:UDP-N-acetylglucosamine biosynthetic process"/>
    <property type="evidence" value="ECO:0007669"/>
    <property type="project" value="TreeGrafter"/>
</dbReference>
<evidence type="ECO:0000256" key="8">
    <source>
        <dbReference type="SAM" id="MobiDB-lite"/>
    </source>
</evidence>
<dbReference type="InterPro" id="IPR029044">
    <property type="entry name" value="Nucleotide-diphossugar_trans"/>
</dbReference>
<keyword evidence="10" id="KW-1185">Reference proteome</keyword>
<protein>
    <recommendedName>
        <fullName evidence="6">UTP-monosaccharide-1-phosphate uridylyltransferase</fullName>
        <ecNumber evidence="6">2.7.7.64</ecNumber>
    </recommendedName>
</protein>
<name>W7U8C1_9STRA</name>
<reference evidence="9 10" key="1">
    <citation type="journal article" date="2014" name="Mol. Plant">
        <title>Chromosome Scale Genome Assembly and Transcriptome Profiling of Nannochloropsis gaditana in Nitrogen Depletion.</title>
        <authorList>
            <person name="Corteggiani Carpinelli E."/>
            <person name="Telatin A."/>
            <person name="Vitulo N."/>
            <person name="Forcato C."/>
            <person name="D'Angelo M."/>
            <person name="Schiavon R."/>
            <person name="Vezzi A."/>
            <person name="Giacometti G.M."/>
            <person name="Morosinotto T."/>
            <person name="Valle G."/>
        </authorList>
    </citation>
    <scope>NUCLEOTIDE SEQUENCE [LARGE SCALE GENOMIC DNA]</scope>
    <source>
        <strain evidence="9 10">B-31</strain>
    </source>
</reference>
<dbReference type="Proteomes" id="UP000019335">
    <property type="component" value="Chromosome 3"/>
</dbReference>
<dbReference type="PANTHER" id="PTHR11952:SF9">
    <property type="entry name" value="UDP-SUGAR PYROPHOSPHORYLASE"/>
    <property type="match status" value="1"/>
</dbReference>
<keyword evidence="3" id="KW-0808">Transferase</keyword>
<dbReference type="AlphaFoldDB" id="W7U8C1"/>
<evidence type="ECO:0000256" key="5">
    <source>
        <dbReference type="ARBA" id="ARBA00038047"/>
    </source>
</evidence>
<evidence type="ECO:0000256" key="7">
    <source>
        <dbReference type="ARBA" id="ARBA00048259"/>
    </source>
</evidence>